<feature type="domain" description="3-dehydroquinate synthase N-terminal" evidence="4">
    <location>
        <begin position="72"/>
        <end position="258"/>
    </location>
</feature>
<dbReference type="InterPro" id="IPR002812">
    <property type="entry name" value="DHQS"/>
</dbReference>
<evidence type="ECO:0000259" key="4">
    <source>
        <dbReference type="Pfam" id="PF01959"/>
    </source>
</evidence>
<evidence type="ECO:0000313" key="6">
    <source>
        <dbReference type="EMBL" id="CCO16944.1"/>
    </source>
</evidence>
<protein>
    <submittedName>
        <fullName evidence="6">3-dehydroquinate synthase</fullName>
    </submittedName>
</protein>
<feature type="compositionally biased region" description="Low complexity" evidence="3">
    <location>
        <begin position="56"/>
        <end position="66"/>
    </location>
</feature>
<dbReference type="Pfam" id="PF01959">
    <property type="entry name" value="DHQS"/>
    <property type="match status" value="1"/>
</dbReference>
<evidence type="ECO:0000313" key="7">
    <source>
        <dbReference type="Proteomes" id="UP000198341"/>
    </source>
</evidence>
<proteinExistence type="predicted"/>
<evidence type="ECO:0000259" key="5">
    <source>
        <dbReference type="Pfam" id="PF26558"/>
    </source>
</evidence>
<keyword evidence="2" id="KW-0057">Aromatic amino acid biosynthesis</keyword>
<dbReference type="EMBL" id="FO082273">
    <property type="protein sequence ID" value="CCO16944.1"/>
    <property type="molecule type" value="Genomic_DNA"/>
</dbReference>
<dbReference type="RefSeq" id="XP_007512344.1">
    <property type="nucleotide sequence ID" value="XM_007512282.1"/>
</dbReference>
<dbReference type="InterPro" id="IPR030960">
    <property type="entry name" value="DHQS/DOIS_N"/>
</dbReference>
<dbReference type="AlphaFoldDB" id="K8EG56"/>
<evidence type="ECO:0000256" key="1">
    <source>
        <dbReference type="ARBA" id="ARBA00022605"/>
    </source>
</evidence>
<dbReference type="Proteomes" id="UP000198341">
    <property type="component" value="Chromosome 6"/>
</dbReference>
<dbReference type="Pfam" id="PF26558">
    <property type="entry name" value="DHQS_2nd"/>
    <property type="match status" value="1"/>
</dbReference>
<dbReference type="STRING" id="41875.K8EG56"/>
<accession>K8EG56</accession>
<reference evidence="6 7" key="1">
    <citation type="submission" date="2011-10" db="EMBL/GenBank/DDBJ databases">
        <authorList>
            <person name="Genoscope - CEA"/>
        </authorList>
    </citation>
    <scope>NUCLEOTIDE SEQUENCE [LARGE SCALE GENOMIC DNA]</scope>
    <source>
        <strain evidence="6 7">RCC 1105</strain>
    </source>
</reference>
<organism evidence="6 7">
    <name type="scientific">Bathycoccus prasinos</name>
    <dbReference type="NCBI Taxonomy" id="41875"/>
    <lineage>
        <taxon>Eukaryota</taxon>
        <taxon>Viridiplantae</taxon>
        <taxon>Chlorophyta</taxon>
        <taxon>Mamiellophyceae</taxon>
        <taxon>Mamiellales</taxon>
        <taxon>Bathycoccaceae</taxon>
        <taxon>Bathycoccus</taxon>
    </lineage>
</organism>
<dbReference type="GeneID" id="19015360"/>
<evidence type="ECO:0000256" key="3">
    <source>
        <dbReference type="SAM" id="MobiDB-lite"/>
    </source>
</evidence>
<dbReference type="PANTHER" id="PTHR33563:SF1">
    <property type="entry name" value="3-DEHYDROQUINATE SYNTHASE"/>
    <property type="match status" value="1"/>
</dbReference>
<dbReference type="GO" id="GO:0003856">
    <property type="term" value="F:3-dehydroquinate synthase activity"/>
    <property type="evidence" value="ECO:0007669"/>
    <property type="project" value="InterPro"/>
</dbReference>
<dbReference type="PANTHER" id="PTHR33563">
    <property type="match status" value="1"/>
</dbReference>
<evidence type="ECO:0000256" key="2">
    <source>
        <dbReference type="ARBA" id="ARBA00023141"/>
    </source>
</evidence>
<dbReference type="GO" id="GO:0016491">
    <property type="term" value="F:oxidoreductase activity"/>
    <property type="evidence" value="ECO:0007669"/>
    <property type="project" value="InterPro"/>
</dbReference>
<dbReference type="InterPro" id="IPR056179">
    <property type="entry name" value="DHQS_C"/>
</dbReference>
<keyword evidence="7" id="KW-1185">Reference proteome</keyword>
<dbReference type="OrthoDB" id="3275at2759"/>
<dbReference type="eggNOG" id="ENOG502QSUR">
    <property type="taxonomic scope" value="Eukaryota"/>
</dbReference>
<name>K8EG56_9CHLO</name>
<dbReference type="GO" id="GO:0009073">
    <property type="term" value="P:aromatic amino acid family biosynthetic process"/>
    <property type="evidence" value="ECO:0007669"/>
    <property type="project" value="UniProtKB-KW"/>
</dbReference>
<gene>
    <name evidence="6" type="ORF">Bathy06g03790</name>
</gene>
<keyword evidence="1" id="KW-0028">Amino-acid biosynthesis</keyword>
<sequence>MTTMSALKTPRCCYCACSLMKKKMKMLPFSSSSRSKKSCTIGRGLSHHPTGKEAKSSTSTSSSSSSSKEEGKTFWMETTSKECILAALESGCASAFIVSDEAMLDKFMKFTTHPDVGADAARTSGENFDGGKTKTSMLRWFRREEENTNANGGGGSLVEFSSGETIASIVTITNPEDVSLAAKRTGVVVVDVSENDWSIIPAENLVAASAERGGEVEFIACVKTSEEALEQLEALETGVNGVVLKTDDVKEVRLFSKVVDKIKKRGRENERLEVAKVTNVKNCGTGDRACVDCSTNFKPGEGLLVGNFANGLFLVHSECISGEGYVNSRPFRVNAGAVHSYVQMPDGRTGYLSELKAGEVVLRVNAEGETEEATVGRVKIERRSMVLVEAEKDGETYSCLLQNAETVRLICNNKGEAKSVAALRKGDEVLIKIGKQARHTGIAIDEDTWCER</sequence>
<feature type="domain" description="3-dehydroquinate synthase C-terminal" evidence="5">
    <location>
        <begin position="275"/>
        <end position="447"/>
    </location>
</feature>
<dbReference type="KEGG" id="bpg:Bathy06g03790"/>
<dbReference type="GO" id="GO:0008652">
    <property type="term" value="P:amino acid biosynthetic process"/>
    <property type="evidence" value="ECO:0007669"/>
    <property type="project" value="UniProtKB-KW"/>
</dbReference>
<feature type="region of interest" description="Disordered" evidence="3">
    <location>
        <begin position="28"/>
        <end position="73"/>
    </location>
</feature>